<feature type="transmembrane region" description="Helical" evidence="1">
    <location>
        <begin position="111"/>
        <end position="131"/>
    </location>
</feature>
<evidence type="ECO:0000313" key="8">
    <source>
        <dbReference type="Proteomes" id="UP000262524"/>
    </source>
</evidence>
<proteinExistence type="predicted"/>
<dbReference type="EMBL" id="CYZL01000010">
    <property type="protein sequence ID" value="CUO20568.1"/>
    <property type="molecule type" value="Genomic_DNA"/>
</dbReference>
<organism evidence="3 7">
    <name type="scientific">Anaerobutyricum hallii</name>
    <dbReference type="NCBI Taxonomy" id="39488"/>
    <lineage>
        <taxon>Bacteria</taxon>
        <taxon>Bacillati</taxon>
        <taxon>Bacillota</taxon>
        <taxon>Clostridia</taxon>
        <taxon>Lachnospirales</taxon>
        <taxon>Lachnospiraceae</taxon>
        <taxon>Anaerobutyricum</taxon>
    </lineage>
</organism>
<dbReference type="GeneID" id="75047226"/>
<dbReference type="EMBL" id="QRNJ01000017">
    <property type="protein sequence ID" value="RHK40003.1"/>
    <property type="molecule type" value="Genomic_DNA"/>
</dbReference>
<dbReference type="EMBL" id="CYYC01000042">
    <property type="protein sequence ID" value="CUN16992.1"/>
    <property type="molecule type" value="Genomic_DNA"/>
</dbReference>
<dbReference type="Proteomes" id="UP000095679">
    <property type="component" value="Unassembled WGS sequence"/>
</dbReference>
<accession>A0A174D999</accession>
<evidence type="ECO:0000313" key="7">
    <source>
        <dbReference type="Proteomes" id="UP000095679"/>
    </source>
</evidence>
<dbReference type="EMBL" id="QSOE01000077">
    <property type="protein sequence ID" value="RGI84690.1"/>
    <property type="molecule type" value="Genomic_DNA"/>
</dbReference>
<evidence type="ECO:0000313" key="5">
    <source>
        <dbReference type="EMBL" id="RHK40003.1"/>
    </source>
</evidence>
<evidence type="ECO:0008006" key="10">
    <source>
        <dbReference type="Google" id="ProtNLM"/>
    </source>
</evidence>
<evidence type="ECO:0000313" key="6">
    <source>
        <dbReference type="Proteomes" id="UP000095390"/>
    </source>
</evidence>
<feature type="transmembrane region" description="Helical" evidence="1">
    <location>
        <begin position="85"/>
        <end position="105"/>
    </location>
</feature>
<dbReference type="Pfam" id="PF19845">
    <property type="entry name" value="DUF6320"/>
    <property type="match status" value="1"/>
</dbReference>
<dbReference type="OrthoDB" id="2164897at2"/>
<gene>
    <name evidence="5" type="ORF">DW068_05760</name>
    <name evidence="4" type="ORF">DXD91_10740</name>
    <name evidence="3" type="ORF">ERS852450_01362</name>
    <name evidence="2" type="ORF">ERS852578_02629</name>
</gene>
<feature type="transmembrane region" description="Helical" evidence="1">
    <location>
        <begin position="168"/>
        <end position="188"/>
    </location>
</feature>
<evidence type="ECO:0000313" key="4">
    <source>
        <dbReference type="EMBL" id="RGI84690.1"/>
    </source>
</evidence>
<reference evidence="8 9" key="2">
    <citation type="submission" date="2018-08" db="EMBL/GenBank/DDBJ databases">
        <title>A genome reference for cultivated species of the human gut microbiota.</title>
        <authorList>
            <person name="Zou Y."/>
            <person name="Xue W."/>
            <person name="Luo G."/>
        </authorList>
    </citation>
    <scope>NUCLEOTIDE SEQUENCE [LARGE SCALE GENOMIC DNA]</scope>
    <source>
        <strain evidence="5 9">AF45-14BH</strain>
        <strain evidence="4 8">TM10-1AC</strain>
    </source>
</reference>
<evidence type="ECO:0000313" key="2">
    <source>
        <dbReference type="EMBL" id="CUN16992.1"/>
    </source>
</evidence>
<keyword evidence="1" id="KW-0812">Transmembrane</keyword>
<feature type="transmembrane region" description="Helical" evidence="1">
    <location>
        <begin position="143"/>
        <end position="162"/>
    </location>
</feature>
<dbReference type="AlphaFoldDB" id="A0A174D999"/>
<dbReference type="Proteomes" id="UP000283497">
    <property type="component" value="Unassembled WGS sequence"/>
</dbReference>
<dbReference type="Proteomes" id="UP000095390">
    <property type="component" value="Unassembled WGS sequence"/>
</dbReference>
<reference evidence="6 7" key="1">
    <citation type="submission" date="2015-09" db="EMBL/GenBank/DDBJ databases">
        <authorList>
            <consortium name="Pathogen Informatics"/>
        </authorList>
    </citation>
    <scope>NUCLEOTIDE SEQUENCE [LARGE SCALE GENOMIC DNA]</scope>
    <source>
        <strain evidence="3 7">2789STDY5834835</strain>
        <strain evidence="2 6">2789STDY5834966</strain>
    </source>
</reference>
<evidence type="ECO:0000313" key="3">
    <source>
        <dbReference type="EMBL" id="CUO20568.1"/>
    </source>
</evidence>
<evidence type="ECO:0000313" key="9">
    <source>
        <dbReference type="Proteomes" id="UP000283497"/>
    </source>
</evidence>
<keyword evidence="1" id="KW-0472">Membrane</keyword>
<feature type="transmembrane region" description="Helical" evidence="1">
    <location>
        <begin position="195"/>
        <end position="215"/>
    </location>
</feature>
<dbReference type="RefSeq" id="WP_005348438.1">
    <property type="nucleotide sequence ID" value="NZ_BLYK01000047.1"/>
</dbReference>
<dbReference type="Proteomes" id="UP000262524">
    <property type="component" value="Unassembled WGS sequence"/>
</dbReference>
<dbReference type="InterPro" id="IPR046283">
    <property type="entry name" value="DUF6320"/>
</dbReference>
<evidence type="ECO:0000256" key="1">
    <source>
        <dbReference type="SAM" id="Phobius"/>
    </source>
</evidence>
<protein>
    <recommendedName>
        <fullName evidence="10">Zinc ribbon domain-containing protein</fullName>
    </recommendedName>
</protein>
<sequence>MNKCKRCNVWVADDTMVCPLCHTILTEEKSKGQKSGSGFPDSEFEYNGARYVDIDSVADKRFLIQGPGYPDVKKNTRRFRKAGRILLFISLALEMLLAFINYLTFDMAPKYWSVVTGGIIAYLILTMWDIFSRRQGHIRKIYTQIFVILGLMILIDFALDWSGWSLEFGLPCIIYGLVLAIIICMSVNSSSWQNYLLMQLAAIALSILDVVLHFTGYLHHIVLAWIAFGLSVLLWSGTMIIGDRKAKNELKRKLHI</sequence>
<keyword evidence="1" id="KW-1133">Transmembrane helix</keyword>
<name>A0A174D999_9FIRM</name>
<feature type="transmembrane region" description="Helical" evidence="1">
    <location>
        <begin position="221"/>
        <end position="242"/>
    </location>
</feature>